<dbReference type="Proteomes" id="UP000620670">
    <property type="component" value="Unassembled WGS sequence"/>
</dbReference>
<gene>
    <name evidence="1" type="ORF">JAO75_05350</name>
</gene>
<organism evidence="1 2">
    <name type="scientific">Microvirga splendida</name>
    <dbReference type="NCBI Taxonomy" id="2795727"/>
    <lineage>
        <taxon>Bacteria</taxon>
        <taxon>Pseudomonadati</taxon>
        <taxon>Pseudomonadota</taxon>
        <taxon>Alphaproteobacteria</taxon>
        <taxon>Hyphomicrobiales</taxon>
        <taxon>Methylobacteriaceae</taxon>
        <taxon>Microvirga</taxon>
    </lineage>
</organism>
<dbReference type="InterPro" id="IPR023154">
    <property type="entry name" value="Jann4075-like_sf"/>
</dbReference>
<evidence type="ECO:0000313" key="1">
    <source>
        <dbReference type="EMBL" id="MBJ6124832.1"/>
    </source>
</evidence>
<dbReference type="EMBL" id="JAELXT010000003">
    <property type="protein sequence ID" value="MBJ6124832.1"/>
    <property type="molecule type" value="Genomic_DNA"/>
</dbReference>
<keyword evidence="2" id="KW-1185">Reference proteome</keyword>
<reference evidence="2" key="1">
    <citation type="submission" date="2020-12" db="EMBL/GenBank/DDBJ databases">
        <title>Hymenobacter sp.</title>
        <authorList>
            <person name="Kim M.K."/>
        </authorList>
    </citation>
    <scope>NUCLEOTIDE SEQUENCE [LARGE SCALE GENOMIC DNA]</scope>
    <source>
        <strain evidence="2">BT325</strain>
    </source>
</reference>
<comment type="caution">
    <text evidence="1">The sequence shown here is derived from an EMBL/GenBank/DDBJ whole genome shotgun (WGS) entry which is preliminary data.</text>
</comment>
<dbReference type="Pfam" id="PF11015">
    <property type="entry name" value="DUF2853"/>
    <property type="match status" value="1"/>
</dbReference>
<dbReference type="InterPro" id="IPR021274">
    <property type="entry name" value="DUF2853"/>
</dbReference>
<dbReference type="SUPFAM" id="SSF158587">
    <property type="entry name" value="Jann4075-like"/>
    <property type="match status" value="1"/>
</dbReference>
<dbReference type="RefSeq" id="WP_199047305.1">
    <property type="nucleotide sequence ID" value="NZ_JAELXT010000003.1"/>
</dbReference>
<name>A0ABS0XXQ4_9HYPH</name>
<protein>
    <submittedName>
        <fullName evidence="1">DUF2853 family protein</fullName>
    </submittedName>
</protein>
<proteinExistence type="predicted"/>
<dbReference type="Gene3D" id="1.10.238.120">
    <property type="entry name" value="Jann4075-like"/>
    <property type="match status" value="1"/>
</dbReference>
<sequence>MAEDWTPDVQKYSPDADRNAIAGIVRHCGISLQKRDSSLVSLSDRDEVVRVREGFLKRKLGLADSDADLDKAIMAVGEKMKGDRTKNRVTLYYLLAEHFGKLSIFGRPTPAAGTG</sequence>
<evidence type="ECO:0000313" key="2">
    <source>
        <dbReference type="Proteomes" id="UP000620670"/>
    </source>
</evidence>
<accession>A0ABS0XXQ4</accession>